<dbReference type="InterPro" id="IPR053714">
    <property type="entry name" value="Iso_Racemase_Enz_sf"/>
</dbReference>
<dbReference type="PANTHER" id="PTHR28047:SF5">
    <property type="entry name" value="PROTEIN DCG1"/>
    <property type="match status" value="1"/>
</dbReference>
<accession>A0AAD7KDM0</accession>
<dbReference type="PANTHER" id="PTHR28047">
    <property type="entry name" value="PROTEIN DCG1"/>
    <property type="match status" value="1"/>
</dbReference>
<name>A0AAD7KDM0_9AGAR</name>
<reference evidence="2" key="1">
    <citation type="submission" date="2023-03" db="EMBL/GenBank/DDBJ databases">
        <title>Massive genome expansion in bonnet fungi (Mycena s.s.) driven by repeated elements and novel gene families across ecological guilds.</title>
        <authorList>
            <consortium name="Lawrence Berkeley National Laboratory"/>
            <person name="Harder C.B."/>
            <person name="Miyauchi S."/>
            <person name="Viragh M."/>
            <person name="Kuo A."/>
            <person name="Thoen E."/>
            <person name="Andreopoulos B."/>
            <person name="Lu D."/>
            <person name="Skrede I."/>
            <person name="Drula E."/>
            <person name="Henrissat B."/>
            <person name="Morin E."/>
            <person name="Kohler A."/>
            <person name="Barry K."/>
            <person name="LaButti K."/>
            <person name="Morin E."/>
            <person name="Salamov A."/>
            <person name="Lipzen A."/>
            <person name="Mereny Z."/>
            <person name="Hegedus B."/>
            <person name="Baldrian P."/>
            <person name="Stursova M."/>
            <person name="Weitz H."/>
            <person name="Taylor A."/>
            <person name="Grigoriev I.V."/>
            <person name="Nagy L.G."/>
            <person name="Martin F."/>
            <person name="Kauserud H."/>
        </authorList>
    </citation>
    <scope>NUCLEOTIDE SEQUENCE</scope>
    <source>
        <strain evidence="2">CBHHK188m</strain>
    </source>
</reference>
<dbReference type="Proteomes" id="UP001215280">
    <property type="component" value="Unassembled WGS sequence"/>
</dbReference>
<evidence type="ECO:0000313" key="3">
    <source>
        <dbReference type="Proteomes" id="UP001215280"/>
    </source>
</evidence>
<keyword evidence="3" id="KW-1185">Reference proteome</keyword>
<gene>
    <name evidence="2" type="ORF">DFH07DRAFT_788084</name>
</gene>
<comment type="similarity">
    <text evidence="1">Belongs to the HyuE racemase family.</text>
</comment>
<protein>
    <submittedName>
        <fullName evidence="2">Asp/Glu/Hydantoin racemase-domain-containing protein</fullName>
    </submittedName>
</protein>
<dbReference type="EMBL" id="JARJLG010000002">
    <property type="protein sequence ID" value="KAJ7783526.1"/>
    <property type="molecule type" value="Genomic_DNA"/>
</dbReference>
<dbReference type="Pfam" id="PF01177">
    <property type="entry name" value="Asp_Glu_race"/>
    <property type="match status" value="1"/>
</dbReference>
<evidence type="ECO:0000313" key="2">
    <source>
        <dbReference type="EMBL" id="KAJ7783526.1"/>
    </source>
</evidence>
<dbReference type="InterPro" id="IPR052186">
    <property type="entry name" value="Hydantoin_racemase-like"/>
</dbReference>
<sequence>MSSHCKLHISTTPYYTLFFFSSLNLIPASENQHFSAEIYILSAPRSGDPVELPSGVGQFPSARDIILARNQRENSRYGFDCPDLVCSHFATYHRFQPRMPTSILVINPNSSKSVTVGLEEELKTPPETTLAFYTAPANAPPSIDDATTGVLSAAACFHDILRKGLIDQYDGFLVSCFSDHPLVHMLREATPKPTIGILEASIVQALLCGQRFGIVSTGAGYNYSRNREVSTFLGGQSDRFAGMVMSGLGVVELREGDRQHVESKMKESSAELAAAGVDVVILGCAGMAGMQNLVQSGVEEGGFKAVRVADGNKAGVEMLAALVRLAKA</sequence>
<dbReference type="Gene3D" id="3.40.50.12500">
    <property type="match status" value="1"/>
</dbReference>
<dbReference type="InterPro" id="IPR015942">
    <property type="entry name" value="Asp/Glu/hydantoin_racemase"/>
</dbReference>
<dbReference type="GO" id="GO:0047661">
    <property type="term" value="F:amino-acid racemase activity"/>
    <property type="evidence" value="ECO:0007669"/>
    <property type="project" value="InterPro"/>
</dbReference>
<dbReference type="AlphaFoldDB" id="A0AAD7KDM0"/>
<organism evidence="2 3">
    <name type="scientific">Mycena maculata</name>
    <dbReference type="NCBI Taxonomy" id="230809"/>
    <lineage>
        <taxon>Eukaryota</taxon>
        <taxon>Fungi</taxon>
        <taxon>Dikarya</taxon>
        <taxon>Basidiomycota</taxon>
        <taxon>Agaricomycotina</taxon>
        <taxon>Agaricomycetes</taxon>
        <taxon>Agaricomycetidae</taxon>
        <taxon>Agaricales</taxon>
        <taxon>Marasmiineae</taxon>
        <taxon>Mycenaceae</taxon>
        <taxon>Mycena</taxon>
    </lineage>
</organism>
<comment type="caution">
    <text evidence="2">The sequence shown here is derived from an EMBL/GenBank/DDBJ whole genome shotgun (WGS) entry which is preliminary data.</text>
</comment>
<proteinExistence type="inferred from homology"/>
<evidence type="ECO:0000256" key="1">
    <source>
        <dbReference type="ARBA" id="ARBA00038414"/>
    </source>
</evidence>